<feature type="transmembrane region" description="Helical" evidence="12">
    <location>
        <begin position="179"/>
        <end position="201"/>
    </location>
</feature>
<evidence type="ECO:0000313" key="16">
    <source>
        <dbReference type="Proteomes" id="UP000199375"/>
    </source>
</evidence>
<evidence type="ECO:0000256" key="12">
    <source>
        <dbReference type="SAM" id="Phobius"/>
    </source>
</evidence>
<dbReference type="Pfam" id="PF00512">
    <property type="entry name" value="HisKA"/>
    <property type="match status" value="1"/>
</dbReference>
<dbReference type="EMBL" id="FMCW01000043">
    <property type="protein sequence ID" value="SCF19246.1"/>
    <property type="molecule type" value="Genomic_DNA"/>
</dbReference>
<evidence type="ECO:0000256" key="2">
    <source>
        <dbReference type="ARBA" id="ARBA00004236"/>
    </source>
</evidence>
<feature type="region of interest" description="Disordered" evidence="11">
    <location>
        <begin position="57"/>
        <end position="88"/>
    </location>
</feature>
<dbReference type="InterPro" id="IPR036890">
    <property type="entry name" value="HATPase_C_sf"/>
</dbReference>
<dbReference type="InterPro" id="IPR050428">
    <property type="entry name" value="TCS_sensor_his_kinase"/>
</dbReference>
<dbReference type="CDD" id="cd00082">
    <property type="entry name" value="HisKA"/>
    <property type="match status" value="1"/>
</dbReference>
<sequence length="549" mass="57470">MSRRPVRPWAHWTLRSRLVLLVGILATLALLGANAAGLVLLRGYLLQRVDQQLTGQARPFADAPRTAAGSSTGDDAPAGPRNPGRLARLGPDQLVVHYLADGTRDAERSSTPTAGAPDPGPLAEVAARARDGRPYTVDGDGDGWRLLAVSAGDGGEVVVLGASLAEAERTVDRLMVIDVAVTGSVLVVLGLLAAFVVRLGLRPLTRMERVVAGITGGDLARRLDDTDPHTEPGRLGAAVNLMLDRIGTEMTARAAADRRLRQFVADASHELRTPLTSIRGFAELYRRGGAPPGPRLAEAMGRIEAEAARMGVLVEDLLLLARLDRHRTPVLRPVDLLEVAADTIRDAHARAPGRRIRLTTLAEDDETFEPPTVLGDEHRLRQVAANLLGNAMQHTGPGARVTVRIGRVAASVVDSPLPALRGGALVRSGPAPARPTGALAVLEVHDDGPGIPVEHATRVFERLYRADPSRGRGDGGGSGLGLSIAASIAYAHGGWIELDTAPGAGTAFRVLLPAAGSPAQGEGPTPPARDAPAGQHDPGSRPAPIPSQL</sequence>
<organism evidence="15 16">
    <name type="scientific">Micromonospora haikouensis</name>
    <dbReference type="NCBI Taxonomy" id="686309"/>
    <lineage>
        <taxon>Bacteria</taxon>
        <taxon>Bacillati</taxon>
        <taxon>Actinomycetota</taxon>
        <taxon>Actinomycetes</taxon>
        <taxon>Micromonosporales</taxon>
        <taxon>Micromonosporaceae</taxon>
        <taxon>Micromonospora</taxon>
    </lineage>
</organism>
<dbReference type="EC" id="2.7.13.3" evidence="3"/>
<dbReference type="GO" id="GO:0000155">
    <property type="term" value="F:phosphorelay sensor kinase activity"/>
    <property type="evidence" value="ECO:0007669"/>
    <property type="project" value="InterPro"/>
</dbReference>
<dbReference type="SMART" id="SM00304">
    <property type="entry name" value="HAMP"/>
    <property type="match status" value="1"/>
</dbReference>
<keyword evidence="10 12" id="KW-0472">Membrane</keyword>
<comment type="catalytic activity">
    <reaction evidence="1">
        <text>ATP + protein L-histidine = ADP + protein N-phospho-L-histidine.</text>
        <dbReference type="EC" id="2.7.13.3"/>
    </reaction>
</comment>
<keyword evidence="6 12" id="KW-0812">Transmembrane</keyword>
<evidence type="ECO:0000259" key="14">
    <source>
        <dbReference type="PROSITE" id="PS50885"/>
    </source>
</evidence>
<dbReference type="PANTHER" id="PTHR45436:SF5">
    <property type="entry name" value="SENSOR HISTIDINE KINASE TRCS"/>
    <property type="match status" value="1"/>
</dbReference>
<dbReference type="FunFam" id="1.10.287.130:FF:000001">
    <property type="entry name" value="Two-component sensor histidine kinase"/>
    <property type="match status" value="1"/>
</dbReference>
<accession>A0A1C4YF15</accession>
<dbReference type="SUPFAM" id="SSF55874">
    <property type="entry name" value="ATPase domain of HSP90 chaperone/DNA topoisomerase II/histidine kinase"/>
    <property type="match status" value="1"/>
</dbReference>
<keyword evidence="5" id="KW-0808">Transferase</keyword>
<reference evidence="15 16" key="1">
    <citation type="submission" date="2016-06" db="EMBL/GenBank/DDBJ databases">
        <authorList>
            <person name="Kjaerup R.B."/>
            <person name="Dalgaard T.S."/>
            <person name="Juul-Madsen H.R."/>
        </authorList>
    </citation>
    <scope>NUCLEOTIDE SEQUENCE [LARGE SCALE GENOMIC DNA]</scope>
    <source>
        <strain evidence="15 16">DSM 45626</strain>
    </source>
</reference>
<feature type="region of interest" description="Disordered" evidence="11">
    <location>
        <begin position="514"/>
        <end position="549"/>
    </location>
</feature>
<evidence type="ECO:0000256" key="5">
    <source>
        <dbReference type="ARBA" id="ARBA00022679"/>
    </source>
</evidence>
<feature type="region of interest" description="Disordered" evidence="11">
    <location>
        <begin position="103"/>
        <end position="122"/>
    </location>
</feature>
<name>A0A1C4YF15_9ACTN</name>
<feature type="domain" description="HAMP" evidence="14">
    <location>
        <begin position="198"/>
        <end position="251"/>
    </location>
</feature>
<dbReference type="GO" id="GO:0005886">
    <property type="term" value="C:plasma membrane"/>
    <property type="evidence" value="ECO:0007669"/>
    <property type="project" value="UniProtKB-SubCell"/>
</dbReference>
<keyword evidence="8 12" id="KW-1133">Transmembrane helix</keyword>
<dbReference type="CDD" id="cd00075">
    <property type="entry name" value="HATPase"/>
    <property type="match status" value="1"/>
</dbReference>
<dbReference type="SUPFAM" id="SSF47384">
    <property type="entry name" value="Homodimeric domain of signal transducing histidine kinase"/>
    <property type="match status" value="1"/>
</dbReference>
<dbReference type="InterPro" id="IPR003594">
    <property type="entry name" value="HATPase_dom"/>
</dbReference>
<dbReference type="SMART" id="SM00388">
    <property type="entry name" value="HisKA"/>
    <property type="match status" value="1"/>
</dbReference>
<evidence type="ECO:0000256" key="1">
    <source>
        <dbReference type="ARBA" id="ARBA00000085"/>
    </source>
</evidence>
<dbReference type="Pfam" id="PF00672">
    <property type="entry name" value="HAMP"/>
    <property type="match status" value="1"/>
</dbReference>
<proteinExistence type="predicted"/>
<evidence type="ECO:0000256" key="6">
    <source>
        <dbReference type="ARBA" id="ARBA00022692"/>
    </source>
</evidence>
<evidence type="ECO:0000259" key="13">
    <source>
        <dbReference type="PROSITE" id="PS50109"/>
    </source>
</evidence>
<feature type="domain" description="Histidine kinase" evidence="13">
    <location>
        <begin position="266"/>
        <end position="516"/>
    </location>
</feature>
<evidence type="ECO:0000256" key="3">
    <source>
        <dbReference type="ARBA" id="ARBA00012438"/>
    </source>
</evidence>
<evidence type="ECO:0000256" key="9">
    <source>
        <dbReference type="ARBA" id="ARBA00023012"/>
    </source>
</evidence>
<keyword evidence="4" id="KW-0597">Phosphoprotein</keyword>
<protein>
    <recommendedName>
        <fullName evidence="3">histidine kinase</fullName>
        <ecNumber evidence="3">2.7.13.3</ecNumber>
    </recommendedName>
</protein>
<dbReference type="InterPro" id="IPR003661">
    <property type="entry name" value="HisK_dim/P_dom"/>
</dbReference>
<evidence type="ECO:0000256" key="8">
    <source>
        <dbReference type="ARBA" id="ARBA00022989"/>
    </source>
</evidence>
<dbReference type="Proteomes" id="UP000199375">
    <property type="component" value="Unassembled WGS sequence"/>
</dbReference>
<evidence type="ECO:0000256" key="4">
    <source>
        <dbReference type="ARBA" id="ARBA00022553"/>
    </source>
</evidence>
<dbReference type="AlphaFoldDB" id="A0A1C4YF15"/>
<keyword evidence="9" id="KW-0902">Two-component regulatory system</keyword>
<evidence type="ECO:0000256" key="7">
    <source>
        <dbReference type="ARBA" id="ARBA00022777"/>
    </source>
</evidence>
<dbReference type="PANTHER" id="PTHR45436">
    <property type="entry name" value="SENSOR HISTIDINE KINASE YKOH"/>
    <property type="match status" value="1"/>
</dbReference>
<evidence type="ECO:0000256" key="11">
    <source>
        <dbReference type="SAM" id="MobiDB-lite"/>
    </source>
</evidence>
<evidence type="ECO:0000256" key="10">
    <source>
        <dbReference type="ARBA" id="ARBA00023136"/>
    </source>
</evidence>
<dbReference type="PROSITE" id="PS50109">
    <property type="entry name" value="HIS_KIN"/>
    <property type="match status" value="1"/>
</dbReference>
<dbReference type="PROSITE" id="PS50885">
    <property type="entry name" value="HAMP"/>
    <property type="match status" value="1"/>
</dbReference>
<dbReference type="PRINTS" id="PR00344">
    <property type="entry name" value="BCTRLSENSOR"/>
</dbReference>
<dbReference type="CDD" id="cd06225">
    <property type="entry name" value="HAMP"/>
    <property type="match status" value="1"/>
</dbReference>
<dbReference type="RefSeq" id="WP_256092207.1">
    <property type="nucleotide sequence ID" value="NZ_FMCW01000043.1"/>
</dbReference>
<dbReference type="Gene3D" id="6.10.340.10">
    <property type="match status" value="1"/>
</dbReference>
<evidence type="ECO:0000313" key="15">
    <source>
        <dbReference type="EMBL" id="SCF19246.1"/>
    </source>
</evidence>
<dbReference type="InterPro" id="IPR005467">
    <property type="entry name" value="His_kinase_dom"/>
</dbReference>
<comment type="subcellular location">
    <subcellularLocation>
        <location evidence="2">Cell membrane</location>
    </subcellularLocation>
</comment>
<dbReference type="InterPro" id="IPR004358">
    <property type="entry name" value="Sig_transdc_His_kin-like_C"/>
</dbReference>
<gene>
    <name evidence="15" type="ORF">GA0070558_14317</name>
</gene>
<dbReference type="InterPro" id="IPR003660">
    <property type="entry name" value="HAMP_dom"/>
</dbReference>
<dbReference type="Pfam" id="PF02518">
    <property type="entry name" value="HATPase_c"/>
    <property type="match status" value="1"/>
</dbReference>
<dbReference type="Gene3D" id="1.10.287.130">
    <property type="match status" value="1"/>
</dbReference>
<dbReference type="SUPFAM" id="SSF158472">
    <property type="entry name" value="HAMP domain-like"/>
    <property type="match status" value="1"/>
</dbReference>
<dbReference type="SMART" id="SM00387">
    <property type="entry name" value="HATPase_c"/>
    <property type="match status" value="1"/>
</dbReference>
<dbReference type="Gene3D" id="3.30.565.10">
    <property type="entry name" value="Histidine kinase-like ATPase, C-terminal domain"/>
    <property type="match status" value="1"/>
</dbReference>
<keyword evidence="7 15" id="KW-0418">Kinase</keyword>
<dbReference type="InterPro" id="IPR036097">
    <property type="entry name" value="HisK_dim/P_sf"/>
</dbReference>